<evidence type="ECO:0000256" key="9">
    <source>
        <dbReference type="ARBA" id="ARBA00023170"/>
    </source>
</evidence>
<keyword evidence="6" id="KW-0677">Repeat</keyword>
<accession>A0AAV1A5C4</accession>
<dbReference type="SUPFAM" id="SSF52058">
    <property type="entry name" value="L domain-like"/>
    <property type="match status" value="2"/>
</dbReference>
<evidence type="ECO:0000256" key="8">
    <source>
        <dbReference type="ARBA" id="ARBA00023136"/>
    </source>
</evidence>
<evidence type="ECO:0000256" key="1">
    <source>
        <dbReference type="ARBA" id="ARBA00004479"/>
    </source>
</evidence>
<reference evidence="14 15" key="1">
    <citation type="submission" date="2023-01" db="EMBL/GenBank/DDBJ databases">
        <authorList>
            <person name="Kreplak J."/>
        </authorList>
    </citation>
    <scope>NUCLEOTIDE SEQUENCE [LARGE SCALE GENOMIC DNA]</scope>
</reference>
<dbReference type="AlphaFoldDB" id="A0AAV1A5C4"/>
<keyword evidence="15" id="KW-1185">Reference proteome</keyword>
<keyword evidence="10" id="KW-0325">Glycoprotein</keyword>
<evidence type="ECO:0000256" key="4">
    <source>
        <dbReference type="ARBA" id="ARBA00022692"/>
    </source>
</evidence>
<dbReference type="InterPro" id="IPR013210">
    <property type="entry name" value="LRR_N_plant-typ"/>
</dbReference>
<keyword evidence="7 11" id="KW-1133">Transmembrane helix</keyword>
<keyword evidence="3" id="KW-0433">Leucine-rich repeat</keyword>
<dbReference type="EMBL" id="OX451738">
    <property type="protein sequence ID" value="CAI8604374.1"/>
    <property type="molecule type" value="Genomic_DNA"/>
</dbReference>
<evidence type="ECO:0000256" key="11">
    <source>
        <dbReference type="SAM" id="Phobius"/>
    </source>
</evidence>
<evidence type="ECO:0000256" key="12">
    <source>
        <dbReference type="SAM" id="SignalP"/>
    </source>
</evidence>
<evidence type="ECO:0000313" key="14">
    <source>
        <dbReference type="EMBL" id="CAI8604374.1"/>
    </source>
</evidence>
<organism evidence="14 15">
    <name type="scientific">Vicia faba</name>
    <name type="common">Broad bean</name>
    <name type="synonym">Faba vulgaris</name>
    <dbReference type="NCBI Taxonomy" id="3906"/>
    <lineage>
        <taxon>Eukaryota</taxon>
        <taxon>Viridiplantae</taxon>
        <taxon>Streptophyta</taxon>
        <taxon>Embryophyta</taxon>
        <taxon>Tracheophyta</taxon>
        <taxon>Spermatophyta</taxon>
        <taxon>Magnoliopsida</taxon>
        <taxon>eudicotyledons</taxon>
        <taxon>Gunneridae</taxon>
        <taxon>Pentapetalae</taxon>
        <taxon>rosids</taxon>
        <taxon>fabids</taxon>
        <taxon>Fabales</taxon>
        <taxon>Fabaceae</taxon>
        <taxon>Papilionoideae</taxon>
        <taxon>50 kb inversion clade</taxon>
        <taxon>NPAAA clade</taxon>
        <taxon>Hologalegina</taxon>
        <taxon>IRL clade</taxon>
        <taxon>Fabeae</taxon>
        <taxon>Vicia</taxon>
    </lineage>
</organism>
<evidence type="ECO:0000259" key="13">
    <source>
        <dbReference type="Pfam" id="PF08263"/>
    </source>
</evidence>
<dbReference type="Proteomes" id="UP001157006">
    <property type="component" value="Chromosome 3"/>
</dbReference>
<dbReference type="PRINTS" id="PR00019">
    <property type="entry name" value="LEURICHRPT"/>
</dbReference>
<keyword evidence="8 11" id="KW-0472">Membrane</keyword>
<dbReference type="Pfam" id="PF13516">
    <property type="entry name" value="LRR_6"/>
    <property type="match status" value="1"/>
</dbReference>
<evidence type="ECO:0000256" key="6">
    <source>
        <dbReference type="ARBA" id="ARBA00022737"/>
    </source>
</evidence>
<evidence type="ECO:0000256" key="3">
    <source>
        <dbReference type="ARBA" id="ARBA00022614"/>
    </source>
</evidence>
<dbReference type="Pfam" id="PF00560">
    <property type="entry name" value="LRR_1"/>
    <property type="match status" value="2"/>
</dbReference>
<dbReference type="GO" id="GO:0016020">
    <property type="term" value="C:membrane"/>
    <property type="evidence" value="ECO:0007669"/>
    <property type="project" value="UniProtKB-SubCell"/>
</dbReference>
<gene>
    <name evidence="14" type="ORF">VFH_III130160</name>
</gene>
<comment type="similarity">
    <text evidence="2">Belongs to the RLP family.</text>
</comment>
<keyword evidence="9" id="KW-0675">Receptor</keyword>
<feature type="chain" id="PRO_5043796497" description="Leucine-rich repeat-containing N-terminal plant-type domain-containing protein" evidence="12">
    <location>
        <begin position="22"/>
        <end position="558"/>
    </location>
</feature>
<dbReference type="Gene3D" id="3.80.10.10">
    <property type="entry name" value="Ribonuclease Inhibitor"/>
    <property type="match status" value="3"/>
</dbReference>
<evidence type="ECO:0000313" key="15">
    <source>
        <dbReference type="Proteomes" id="UP001157006"/>
    </source>
</evidence>
<evidence type="ECO:0000256" key="2">
    <source>
        <dbReference type="ARBA" id="ARBA00009592"/>
    </source>
</evidence>
<protein>
    <recommendedName>
        <fullName evidence="13">Leucine-rich repeat-containing N-terminal plant-type domain-containing protein</fullName>
    </recommendedName>
</protein>
<name>A0AAV1A5C4_VICFA</name>
<proteinExistence type="inferred from homology"/>
<dbReference type="InterPro" id="IPR032675">
    <property type="entry name" value="LRR_dom_sf"/>
</dbReference>
<evidence type="ECO:0000256" key="5">
    <source>
        <dbReference type="ARBA" id="ARBA00022729"/>
    </source>
</evidence>
<sequence>MMRNYIILVFYALVVLPAIFGFKSSIQNGKTMCKEKERHALLNFKKELHLDFDILSSWKDNRNEDCCKWPEIECNRETGYVQRLDLNLSYTDDFTFNGNMSSSITELQHLKYLDLSYLKGNIQIPKFIGSFSNLRYLDLSYGGYHGKIPSQMGNLSHLRHLGLGGNELIGANPFQCANVEWLLNLSYLRYLDLSDVQSLSNTCHHTFQLLAKLPILEKLYLNDCNLTDDNIPGLSDSYMNFSTSLTVLQLSHNHLTSSKIFQWMLNYTSNLQQLYLDNNLLKGTIPNDFGNTMRSLVTLALMGNLLEGTIPKSIGNICTLQEFAADDNQLSGEISEFIIHNNISQCMQNSSSLQVIWLSNNQLSGMLPDLSSLSSLRLLYLYGEIPIEMEYLFGLTSLNLSRNNLSGEIISKVGNLKSLEFLDLSRNHLSGRIPSSLAHIDRLTMLDLSNNQLHGKIPIGTQLQTFNASSFEGNSNLCGEPLVTKCPGEETSNRQVPTTDAGDHNSIFLEALYMSMGIGFFTSFVGFVSSILLLPSWRETYFKFLNTLILKLFMWWKQ</sequence>
<dbReference type="PROSITE" id="PS51450">
    <property type="entry name" value="LRR"/>
    <property type="match status" value="1"/>
</dbReference>
<dbReference type="Pfam" id="PF13855">
    <property type="entry name" value="LRR_8"/>
    <property type="match status" value="1"/>
</dbReference>
<dbReference type="InterPro" id="IPR001611">
    <property type="entry name" value="Leu-rich_rpt"/>
</dbReference>
<keyword evidence="4 11" id="KW-0812">Transmembrane</keyword>
<dbReference type="PANTHER" id="PTHR48063">
    <property type="entry name" value="LRR RECEPTOR-LIKE KINASE"/>
    <property type="match status" value="1"/>
</dbReference>
<evidence type="ECO:0000256" key="7">
    <source>
        <dbReference type="ARBA" id="ARBA00022989"/>
    </source>
</evidence>
<dbReference type="FunFam" id="3.80.10.10:FF:000111">
    <property type="entry name" value="LRR receptor-like serine/threonine-protein kinase ERECTA"/>
    <property type="match status" value="1"/>
</dbReference>
<feature type="transmembrane region" description="Helical" evidence="11">
    <location>
        <begin position="512"/>
        <end position="534"/>
    </location>
</feature>
<dbReference type="Pfam" id="PF08263">
    <property type="entry name" value="LRRNT_2"/>
    <property type="match status" value="1"/>
</dbReference>
<keyword evidence="5 12" id="KW-0732">Signal</keyword>
<feature type="signal peptide" evidence="12">
    <location>
        <begin position="1"/>
        <end position="21"/>
    </location>
</feature>
<dbReference type="PANTHER" id="PTHR48063:SF101">
    <property type="entry name" value="LRR RECEPTOR-LIKE SERINE_THREONINE-PROTEIN KINASE FLS2"/>
    <property type="match status" value="1"/>
</dbReference>
<comment type="subcellular location">
    <subcellularLocation>
        <location evidence="1">Membrane</location>
        <topology evidence="1">Single-pass type I membrane protein</topology>
    </subcellularLocation>
</comment>
<dbReference type="InterPro" id="IPR046956">
    <property type="entry name" value="RLP23-like"/>
</dbReference>
<evidence type="ECO:0000256" key="10">
    <source>
        <dbReference type="ARBA" id="ARBA00023180"/>
    </source>
</evidence>
<feature type="domain" description="Leucine-rich repeat-containing N-terminal plant-type" evidence="13">
    <location>
        <begin position="36"/>
        <end position="75"/>
    </location>
</feature>